<keyword evidence="1" id="KW-1133">Transmembrane helix</keyword>
<gene>
    <name evidence="2" type="ORF">L596_029209</name>
</gene>
<name>A0A4U5LTZ4_STECR</name>
<reference evidence="2 3" key="1">
    <citation type="journal article" date="2015" name="Genome Biol.">
        <title>Comparative genomics of Steinernema reveals deeply conserved gene regulatory networks.</title>
        <authorList>
            <person name="Dillman A.R."/>
            <person name="Macchietto M."/>
            <person name="Porter C.F."/>
            <person name="Rogers A."/>
            <person name="Williams B."/>
            <person name="Antoshechkin I."/>
            <person name="Lee M.M."/>
            <person name="Goodwin Z."/>
            <person name="Lu X."/>
            <person name="Lewis E.E."/>
            <person name="Goodrich-Blair H."/>
            <person name="Stock S.P."/>
            <person name="Adams B.J."/>
            <person name="Sternberg P.W."/>
            <person name="Mortazavi A."/>
        </authorList>
    </citation>
    <scope>NUCLEOTIDE SEQUENCE [LARGE SCALE GENOMIC DNA]</scope>
    <source>
        <strain evidence="2 3">ALL</strain>
    </source>
</reference>
<dbReference type="EMBL" id="AZBU02000012">
    <property type="protein sequence ID" value="TKR59556.1"/>
    <property type="molecule type" value="Genomic_DNA"/>
</dbReference>
<keyword evidence="1" id="KW-0472">Membrane</keyword>
<keyword evidence="1" id="KW-0812">Transmembrane</keyword>
<comment type="caution">
    <text evidence="2">The sequence shown here is derived from an EMBL/GenBank/DDBJ whole genome shotgun (WGS) entry which is preliminary data.</text>
</comment>
<evidence type="ECO:0000256" key="1">
    <source>
        <dbReference type="SAM" id="Phobius"/>
    </source>
</evidence>
<organism evidence="2 3">
    <name type="scientific">Steinernema carpocapsae</name>
    <name type="common">Entomopathogenic nematode</name>
    <dbReference type="NCBI Taxonomy" id="34508"/>
    <lineage>
        <taxon>Eukaryota</taxon>
        <taxon>Metazoa</taxon>
        <taxon>Ecdysozoa</taxon>
        <taxon>Nematoda</taxon>
        <taxon>Chromadorea</taxon>
        <taxon>Rhabditida</taxon>
        <taxon>Tylenchina</taxon>
        <taxon>Panagrolaimomorpha</taxon>
        <taxon>Strongyloidoidea</taxon>
        <taxon>Steinernematidae</taxon>
        <taxon>Steinernema</taxon>
    </lineage>
</organism>
<proteinExistence type="predicted"/>
<dbReference type="Proteomes" id="UP000298663">
    <property type="component" value="Unassembled WGS sequence"/>
</dbReference>
<evidence type="ECO:0000313" key="2">
    <source>
        <dbReference type="EMBL" id="TKR59556.1"/>
    </source>
</evidence>
<reference evidence="2 3" key="2">
    <citation type="journal article" date="2019" name="G3 (Bethesda)">
        <title>Hybrid Assembly of the Genome of the Entomopathogenic Nematode Steinernema carpocapsae Identifies the X-Chromosome.</title>
        <authorList>
            <person name="Serra L."/>
            <person name="Macchietto M."/>
            <person name="Macias-Munoz A."/>
            <person name="McGill C.J."/>
            <person name="Rodriguez I.M."/>
            <person name="Rodriguez B."/>
            <person name="Murad R."/>
            <person name="Mortazavi A."/>
        </authorList>
    </citation>
    <scope>NUCLEOTIDE SEQUENCE [LARGE SCALE GENOMIC DNA]</scope>
    <source>
        <strain evidence="2 3">ALL</strain>
    </source>
</reference>
<protein>
    <submittedName>
        <fullName evidence="2">Uncharacterized protein</fullName>
    </submittedName>
</protein>
<evidence type="ECO:0000313" key="3">
    <source>
        <dbReference type="Proteomes" id="UP000298663"/>
    </source>
</evidence>
<keyword evidence="3" id="KW-1185">Reference proteome</keyword>
<accession>A0A4U5LTZ4</accession>
<feature type="transmembrane region" description="Helical" evidence="1">
    <location>
        <begin position="48"/>
        <end position="69"/>
    </location>
</feature>
<sequence length="104" mass="12165">MSAIRAPKKRRKMRCLCPFNILRLCSQRPCSSVQTDHRHHLPIPTQTIVFYLLLTYSKPGLFLWFAIFLNLRTLEVLPVEVAFDHCYCRMGQRSDRICLVTAVL</sequence>
<dbReference type="AlphaFoldDB" id="A0A4U5LTZ4"/>